<evidence type="ECO:0000256" key="4">
    <source>
        <dbReference type="ARBA" id="ARBA00023136"/>
    </source>
</evidence>
<proteinExistence type="inferred from homology"/>
<sequence length="44" mass="4537">MMRVTRLMIAAFLVASVALAGCNTVSGFGKDLEHLGGKIDNAAS</sequence>
<evidence type="ECO:0000256" key="5">
    <source>
        <dbReference type="ARBA" id="ARBA00023139"/>
    </source>
</evidence>
<dbReference type="InterPro" id="IPR012556">
    <property type="entry name" value="Entericidin"/>
</dbReference>
<accession>A0A558HUT3</accession>
<protein>
    <submittedName>
        <fullName evidence="8">Entericidin A/B family lipoprotein</fullName>
    </submittedName>
</protein>
<feature type="chain" id="PRO_5021742158" evidence="7">
    <location>
        <begin position="21"/>
        <end position="44"/>
    </location>
</feature>
<comment type="similarity">
    <text evidence="1">Belongs to the EcnA/EcnB lipoprotein family.</text>
</comment>
<evidence type="ECO:0000256" key="2">
    <source>
        <dbReference type="ARBA" id="ARBA00022475"/>
    </source>
</evidence>
<dbReference type="AlphaFoldDB" id="A0A558HUT3"/>
<feature type="signal peptide" evidence="7">
    <location>
        <begin position="1"/>
        <end position="20"/>
    </location>
</feature>
<reference evidence="8 9" key="1">
    <citation type="submission" date="2019-07" db="EMBL/GenBank/DDBJ databases">
        <title>Diversity of Bacteria from Kongsfjorden, Arctic.</title>
        <authorList>
            <person name="Yu Y."/>
        </authorList>
    </citation>
    <scope>NUCLEOTIDE SEQUENCE [LARGE SCALE GENOMIC DNA]</scope>
    <source>
        <strain evidence="8 9">SM1923</strain>
    </source>
</reference>
<keyword evidence="2" id="KW-1003">Cell membrane</keyword>
<evidence type="ECO:0000256" key="7">
    <source>
        <dbReference type="SAM" id="SignalP"/>
    </source>
</evidence>
<dbReference type="GO" id="GO:0009636">
    <property type="term" value="P:response to toxic substance"/>
    <property type="evidence" value="ECO:0007669"/>
    <property type="project" value="InterPro"/>
</dbReference>
<evidence type="ECO:0000256" key="6">
    <source>
        <dbReference type="ARBA" id="ARBA00023288"/>
    </source>
</evidence>
<gene>
    <name evidence="8" type="ORF">FQP86_04320</name>
</gene>
<name>A0A558HUT3_9GAMM</name>
<dbReference type="GO" id="GO:0016020">
    <property type="term" value="C:membrane"/>
    <property type="evidence" value="ECO:0007669"/>
    <property type="project" value="InterPro"/>
</dbReference>
<keyword evidence="9" id="KW-1185">Reference proteome</keyword>
<keyword evidence="3 7" id="KW-0732">Signal</keyword>
<keyword evidence="5" id="KW-0564">Palmitate</keyword>
<dbReference type="PROSITE" id="PS51257">
    <property type="entry name" value="PROKAR_LIPOPROTEIN"/>
    <property type="match status" value="1"/>
</dbReference>
<keyword evidence="6 8" id="KW-0449">Lipoprotein</keyword>
<dbReference type="EMBL" id="VNFH01000002">
    <property type="protein sequence ID" value="TVU72887.1"/>
    <property type="molecule type" value="Genomic_DNA"/>
</dbReference>
<dbReference type="RefSeq" id="WP_084488145.1">
    <property type="nucleotide sequence ID" value="NZ_CAWOWR010000076.1"/>
</dbReference>
<comment type="caution">
    <text evidence="8">The sequence shown here is derived from an EMBL/GenBank/DDBJ whole genome shotgun (WGS) entry which is preliminary data.</text>
</comment>
<organism evidence="8 9">
    <name type="scientific">Cobetia crustatorum</name>
    <dbReference type="NCBI Taxonomy" id="553385"/>
    <lineage>
        <taxon>Bacteria</taxon>
        <taxon>Pseudomonadati</taxon>
        <taxon>Pseudomonadota</taxon>
        <taxon>Gammaproteobacteria</taxon>
        <taxon>Oceanospirillales</taxon>
        <taxon>Halomonadaceae</taxon>
        <taxon>Cobetia</taxon>
    </lineage>
</organism>
<evidence type="ECO:0000313" key="8">
    <source>
        <dbReference type="EMBL" id="TVU72887.1"/>
    </source>
</evidence>
<evidence type="ECO:0000256" key="3">
    <source>
        <dbReference type="ARBA" id="ARBA00022729"/>
    </source>
</evidence>
<dbReference type="Pfam" id="PF08085">
    <property type="entry name" value="Entericidin"/>
    <property type="match status" value="1"/>
</dbReference>
<evidence type="ECO:0000313" key="9">
    <source>
        <dbReference type="Proteomes" id="UP000319941"/>
    </source>
</evidence>
<dbReference type="STRING" id="553385.GCA_000591415_03144"/>
<evidence type="ECO:0000256" key="1">
    <source>
        <dbReference type="ARBA" id="ARBA00010296"/>
    </source>
</evidence>
<dbReference type="Proteomes" id="UP000319941">
    <property type="component" value="Unassembled WGS sequence"/>
</dbReference>
<dbReference type="OrthoDB" id="9181810at2"/>
<keyword evidence="4" id="KW-0472">Membrane</keyword>